<dbReference type="GeneID" id="92029224"/>
<gene>
    <name evidence="2" type="ORF">J3D65DRAFT_44827</name>
</gene>
<reference evidence="2 3" key="1">
    <citation type="submission" date="2024-04" db="EMBL/GenBank/DDBJ databases">
        <title>Phyllosticta paracitricarpa is synonymous to the EU quarantine fungus P. citricarpa based on phylogenomic analyses.</title>
        <authorList>
            <consortium name="Lawrence Berkeley National Laboratory"/>
            <person name="Van ingen-buijs V.A."/>
            <person name="Van westerhoven A.C."/>
            <person name="Haridas S."/>
            <person name="Skiadas P."/>
            <person name="Martin F."/>
            <person name="Groenewald J.Z."/>
            <person name="Crous P.W."/>
            <person name="Seidl M.F."/>
        </authorList>
    </citation>
    <scope>NUCLEOTIDE SEQUENCE [LARGE SCALE GENOMIC DNA]</scope>
    <source>
        <strain evidence="2 3">CPC 17464</strain>
    </source>
</reference>
<keyword evidence="3" id="KW-1185">Reference proteome</keyword>
<feature type="region of interest" description="Disordered" evidence="1">
    <location>
        <begin position="167"/>
        <end position="258"/>
    </location>
</feature>
<sequence>MYSLLHPQLKGLSLVENQFSETSMAHALLWKEVDPNSAVSSRFSFICVFDPPRGSAKAMAVCVDHAQSHIDEEDGAFLGLVESSATLARIVLTKSTSPPGSNSTNTVQSYDNSKTGRRQECDQGSETEKRETYGWRDRKHKFLWWTHTKCLPSFAPRRFQVSTRKIQTTPSATTNPRHDLLPQQLQFPRKADRLPDKDTSVEDDLDLAHSGAVSKDSTMDIHIYDDKESVLKGRRRPTSSPSGRTAIRPGQSTSQPAR</sequence>
<feature type="region of interest" description="Disordered" evidence="1">
    <location>
        <begin position="94"/>
        <end position="132"/>
    </location>
</feature>
<name>A0ABR1MCH8_9PEZI</name>
<dbReference type="Proteomes" id="UP001360953">
    <property type="component" value="Unassembled WGS sequence"/>
</dbReference>
<accession>A0ABR1MCH8</accession>
<comment type="caution">
    <text evidence="2">The sequence shown here is derived from an EMBL/GenBank/DDBJ whole genome shotgun (WGS) entry which is preliminary data.</text>
</comment>
<feature type="compositionally biased region" description="Basic and acidic residues" evidence="1">
    <location>
        <begin position="189"/>
        <end position="200"/>
    </location>
</feature>
<organism evidence="2 3">
    <name type="scientific">Phyllosticta citribraziliensis</name>
    <dbReference type="NCBI Taxonomy" id="989973"/>
    <lineage>
        <taxon>Eukaryota</taxon>
        <taxon>Fungi</taxon>
        <taxon>Dikarya</taxon>
        <taxon>Ascomycota</taxon>
        <taxon>Pezizomycotina</taxon>
        <taxon>Dothideomycetes</taxon>
        <taxon>Dothideomycetes incertae sedis</taxon>
        <taxon>Botryosphaeriales</taxon>
        <taxon>Phyllostictaceae</taxon>
        <taxon>Phyllosticta</taxon>
    </lineage>
</organism>
<protein>
    <submittedName>
        <fullName evidence="2">Uncharacterized protein</fullName>
    </submittedName>
</protein>
<evidence type="ECO:0000256" key="1">
    <source>
        <dbReference type="SAM" id="MobiDB-lite"/>
    </source>
</evidence>
<dbReference type="RefSeq" id="XP_066660188.1">
    <property type="nucleotide sequence ID" value="XM_066796318.1"/>
</dbReference>
<evidence type="ECO:0000313" key="3">
    <source>
        <dbReference type="Proteomes" id="UP001360953"/>
    </source>
</evidence>
<evidence type="ECO:0000313" key="2">
    <source>
        <dbReference type="EMBL" id="KAK7544953.1"/>
    </source>
</evidence>
<feature type="compositionally biased region" description="Basic and acidic residues" evidence="1">
    <location>
        <begin position="217"/>
        <end position="231"/>
    </location>
</feature>
<proteinExistence type="predicted"/>
<dbReference type="EMBL" id="JBBPEH010000001">
    <property type="protein sequence ID" value="KAK7544953.1"/>
    <property type="molecule type" value="Genomic_DNA"/>
</dbReference>
<feature type="compositionally biased region" description="Basic and acidic residues" evidence="1">
    <location>
        <begin position="117"/>
        <end position="132"/>
    </location>
</feature>
<feature type="compositionally biased region" description="Low complexity" evidence="1">
    <location>
        <begin position="94"/>
        <end position="106"/>
    </location>
</feature>